<reference evidence="6 7" key="1">
    <citation type="submission" date="2015-09" db="EMBL/GenBank/DDBJ databases">
        <authorList>
            <consortium name="Swine Surveillance"/>
        </authorList>
    </citation>
    <scope>NUCLEOTIDE SEQUENCE [LARGE SCALE GENOMIC DNA]</scope>
    <source>
        <strain evidence="6 7">CECT 5294</strain>
    </source>
</reference>
<keyword evidence="2 4" id="KW-1133">Transmembrane helix</keyword>
<accession>A0A0P1EW46</accession>
<keyword evidence="1 4" id="KW-0812">Transmembrane</keyword>
<feature type="domain" description="HIG1" evidence="5">
    <location>
        <begin position="1"/>
        <end position="69"/>
    </location>
</feature>
<dbReference type="AlphaFoldDB" id="A0A0P1EW46"/>
<dbReference type="STRING" id="266809.PM03_06790"/>
<dbReference type="PROSITE" id="PS51503">
    <property type="entry name" value="HIG1"/>
    <property type="match status" value="1"/>
</dbReference>
<feature type="transmembrane region" description="Helical" evidence="4">
    <location>
        <begin position="6"/>
        <end position="26"/>
    </location>
</feature>
<dbReference type="EMBL" id="CYRX01000009">
    <property type="protein sequence ID" value="CUH59284.1"/>
    <property type="molecule type" value="Genomic_DNA"/>
</dbReference>
<evidence type="ECO:0000256" key="4">
    <source>
        <dbReference type="SAM" id="Phobius"/>
    </source>
</evidence>
<dbReference type="Proteomes" id="UP000051298">
    <property type="component" value="Unassembled WGS sequence"/>
</dbReference>
<evidence type="ECO:0000313" key="6">
    <source>
        <dbReference type="EMBL" id="CUH59284.1"/>
    </source>
</evidence>
<proteinExistence type="predicted"/>
<dbReference type="RefSeq" id="WP_038008020.1">
    <property type="nucleotide sequence ID" value="NZ_CP107618.1"/>
</dbReference>
<evidence type="ECO:0000256" key="1">
    <source>
        <dbReference type="ARBA" id="ARBA00022692"/>
    </source>
</evidence>
<dbReference type="InterPro" id="IPR007667">
    <property type="entry name" value="Hypoxia_induced_domain"/>
</dbReference>
<evidence type="ECO:0000259" key="5">
    <source>
        <dbReference type="PROSITE" id="PS51503"/>
    </source>
</evidence>
<organism evidence="6 7">
    <name type="scientific">Thalassobacter stenotrophicus</name>
    <dbReference type="NCBI Taxonomy" id="266809"/>
    <lineage>
        <taxon>Bacteria</taxon>
        <taxon>Pseudomonadati</taxon>
        <taxon>Pseudomonadota</taxon>
        <taxon>Alphaproteobacteria</taxon>
        <taxon>Rhodobacterales</taxon>
        <taxon>Roseobacteraceae</taxon>
        <taxon>Thalassobacter</taxon>
    </lineage>
</organism>
<dbReference type="Pfam" id="PF04588">
    <property type="entry name" value="HIG_1_N"/>
    <property type="match status" value="1"/>
</dbReference>
<evidence type="ECO:0000313" key="7">
    <source>
        <dbReference type="Proteomes" id="UP000051298"/>
    </source>
</evidence>
<gene>
    <name evidence="6" type="ORF">THS5294_00568</name>
</gene>
<keyword evidence="3 4" id="KW-0472">Membrane</keyword>
<feature type="transmembrane region" description="Helical" evidence="4">
    <location>
        <begin position="47"/>
        <end position="66"/>
    </location>
</feature>
<evidence type="ECO:0000256" key="2">
    <source>
        <dbReference type="ARBA" id="ARBA00022989"/>
    </source>
</evidence>
<name>A0A0P1EW46_9RHOB</name>
<evidence type="ECO:0000256" key="3">
    <source>
        <dbReference type="ARBA" id="ARBA00023136"/>
    </source>
</evidence>
<protein>
    <recommendedName>
        <fullName evidence="5">HIG1 domain-containing protein</fullName>
    </recommendedName>
</protein>
<sequence length="69" mass="7146">MFSDPLFYIAAAACLVVAGILLFGIGGFGSGGGFNKKHANKVMRLRLYAQLGAVALMVGFLLLRGVGGQ</sequence>